<feature type="transmembrane region" description="Helical" evidence="12">
    <location>
        <begin position="1207"/>
        <end position="1225"/>
    </location>
</feature>
<dbReference type="InterPro" id="IPR039524">
    <property type="entry name" value="PIGO/GPI13"/>
</dbReference>
<keyword evidence="11" id="KW-0325">Glycoprotein</keyword>
<dbReference type="InterPro" id="IPR017850">
    <property type="entry name" value="Alkaline_phosphatase_core_sf"/>
</dbReference>
<keyword evidence="10 12" id="KW-0472">Membrane</keyword>
<feature type="transmembrane region" description="Helical" evidence="12">
    <location>
        <begin position="1033"/>
        <end position="1052"/>
    </location>
</feature>
<evidence type="ECO:0000313" key="15">
    <source>
        <dbReference type="EMBL" id="KAH0808599.1"/>
    </source>
</evidence>
<evidence type="ECO:0000256" key="7">
    <source>
        <dbReference type="ARBA" id="ARBA00022824"/>
    </source>
</evidence>
<organism evidence="15 16">
    <name type="scientific">Tenebrio molitor</name>
    <name type="common">Yellow mealworm beetle</name>
    <dbReference type="NCBI Taxonomy" id="7067"/>
    <lineage>
        <taxon>Eukaryota</taxon>
        <taxon>Metazoa</taxon>
        <taxon>Ecdysozoa</taxon>
        <taxon>Arthropoda</taxon>
        <taxon>Hexapoda</taxon>
        <taxon>Insecta</taxon>
        <taxon>Pterygota</taxon>
        <taxon>Neoptera</taxon>
        <taxon>Endopterygota</taxon>
        <taxon>Coleoptera</taxon>
        <taxon>Polyphaga</taxon>
        <taxon>Cucujiformia</taxon>
        <taxon>Tenebrionidae</taxon>
        <taxon>Tenebrio</taxon>
    </lineage>
</organism>
<dbReference type="SMART" id="SM00054">
    <property type="entry name" value="EFh"/>
    <property type="match status" value="2"/>
</dbReference>
<feature type="transmembrane region" description="Helical" evidence="12">
    <location>
        <begin position="926"/>
        <end position="946"/>
    </location>
</feature>
<dbReference type="Gene3D" id="1.10.238.10">
    <property type="entry name" value="EF-hand"/>
    <property type="match status" value="3"/>
</dbReference>
<feature type="transmembrane region" description="Helical" evidence="12">
    <location>
        <begin position="1333"/>
        <end position="1351"/>
    </location>
</feature>
<dbReference type="SUPFAM" id="SSF53649">
    <property type="entry name" value="Alkaline phosphatase-like"/>
    <property type="match status" value="1"/>
</dbReference>
<feature type="transmembrane region" description="Helical" evidence="12">
    <location>
        <begin position="1135"/>
        <end position="1155"/>
    </location>
</feature>
<dbReference type="Gene3D" id="3.40.720.10">
    <property type="entry name" value="Alkaline Phosphatase, subunit A"/>
    <property type="match status" value="1"/>
</dbReference>
<dbReference type="InterPro" id="IPR011992">
    <property type="entry name" value="EF-hand-dom_pair"/>
</dbReference>
<evidence type="ECO:0000256" key="2">
    <source>
        <dbReference type="ARBA" id="ARBA00004687"/>
    </source>
</evidence>
<dbReference type="Gene3D" id="3.30.470.20">
    <property type="entry name" value="ATP-grasp fold, B domain"/>
    <property type="match status" value="1"/>
</dbReference>
<evidence type="ECO:0008006" key="17">
    <source>
        <dbReference type="Google" id="ProtNLM"/>
    </source>
</evidence>
<evidence type="ECO:0000256" key="1">
    <source>
        <dbReference type="ARBA" id="ARBA00004477"/>
    </source>
</evidence>
<feature type="transmembrane region" description="Helical" evidence="12">
    <location>
        <begin position="1395"/>
        <end position="1419"/>
    </location>
</feature>
<keyword evidence="16" id="KW-1185">Reference proteome</keyword>
<keyword evidence="5" id="KW-0808">Transferase</keyword>
<feature type="domain" description="EH" evidence="13">
    <location>
        <begin position="1835"/>
        <end position="1923"/>
    </location>
</feature>
<proteinExistence type="inferred from homology"/>
<dbReference type="InterPro" id="IPR018247">
    <property type="entry name" value="EF_Hand_1_Ca_BS"/>
</dbReference>
<evidence type="ECO:0000256" key="10">
    <source>
        <dbReference type="ARBA" id="ARBA00023136"/>
    </source>
</evidence>
<feature type="transmembrane region" description="Helical" evidence="12">
    <location>
        <begin position="1267"/>
        <end position="1288"/>
    </location>
</feature>
<dbReference type="Proteomes" id="UP000719412">
    <property type="component" value="Unassembled WGS sequence"/>
</dbReference>
<evidence type="ECO:0000256" key="3">
    <source>
        <dbReference type="ARBA" id="ARBA00008695"/>
    </source>
</evidence>
<evidence type="ECO:0000256" key="5">
    <source>
        <dbReference type="ARBA" id="ARBA00022679"/>
    </source>
</evidence>
<dbReference type="SMART" id="SM00027">
    <property type="entry name" value="EH"/>
    <property type="match status" value="3"/>
</dbReference>
<dbReference type="PROSITE" id="PS50222">
    <property type="entry name" value="EF_HAND_2"/>
    <property type="match status" value="2"/>
</dbReference>
<feature type="transmembrane region" description="Helical" evidence="12">
    <location>
        <begin position="1441"/>
        <end position="1464"/>
    </location>
</feature>
<dbReference type="InterPro" id="IPR000261">
    <property type="entry name" value="EH_dom"/>
</dbReference>
<comment type="caution">
    <text evidence="15">The sequence shown here is derived from an EMBL/GenBank/DDBJ whole genome shotgun (WGS) entry which is preliminary data.</text>
</comment>
<feature type="transmembrane region" description="Helical" evidence="12">
    <location>
        <begin position="1088"/>
        <end position="1108"/>
    </location>
</feature>
<feature type="domain" description="EF-hand" evidence="14">
    <location>
        <begin position="1974"/>
        <end position="2009"/>
    </location>
</feature>
<gene>
    <name evidence="15" type="ORF">GEV33_014191</name>
</gene>
<feature type="domain" description="EF-hand" evidence="14">
    <location>
        <begin position="1867"/>
        <end position="1902"/>
    </location>
</feature>
<dbReference type="SUPFAM" id="SSF47473">
    <property type="entry name" value="EF-hand"/>
    <property type="match status" value="3"/>
</dbReference>
<sequence>MGHTSELDAFLNLHKDQLLSSGIPELYWNTLNQKIQNQIFNAGETFQLLQIDYERERLPHEPAWGLQVISNIEKTDPKHIYLIDHAWTFRVGHARNQLLQFDSLRSRLCNILGLNDNLPKEEVAERVFENIWKLCHTYSIGNAQNIEDRLPVWYVMDEIGSAVMHSDTPNCRIVPFVHINAQITYSLLFPLDDIKEEEFVFMDFAEGVHDNYQRSAALLPWVPCLFNDVSFVPETPGPDYYLSGHIEESLPDLAQLTVPNTLREKYRVFTEYELIKQYLTNEKFEFVNDESEADILWYTRHFKDFAELSETPEKFVNQFPFEYVITVKDLLSLTCRKSSNESFESIKWFPVTYSLKTEIGNFVSYFQNRENKGLENYWIVKPYNLARSLDIHITDNLNYIMRLPATGPKIAQKYVSNPVLFFRPECDGSVKFDIRYVILLQSVKPLKAYVYKEFFLRFANKPFELKDFHDFEKHFTVMNYDEHVAMKHMLCEEFKIKWEQQYPLFKWENVERSALDALRRVLENAVREEPPRGIAHSPQSRALYAADLMLEWNEAHEVQPKILEINWTPDCTRGMALNSNTHVEWGSNTSSLRPEIPHHARPSEFSKFVADPPTTTMQRLKALTTGSLPTFVDAGSNFATNEINEDNIIDQLLRHNLSTVLIGDDTWDGLYPNRFLRKYPYPSFDVWDLDTVDAGVNTHLYPELGKTDWTFLIAHYLGVDHCGHRYGPDHPEMDRKLTEMNTVIENIARQLDSDTMLFVIGDHGMTETGNHGGDADDEVTSAMFVYSKKTLSVFGNQSDTVRQVNLVPTMAAIFGVAIPFSNLGTIILDALPILNNSYVQEWQLSLFYLWGNVQQMLTYIEDYSRTSSDTFSETTLRELRQKFAALSGRLDGVTSEAVFADFAEECVSFLTKLRQTCEHVWVQFDAFSMTRGLLFLFLSMFFVYMITDGIPSNRLPEIFMSSFLTCSYSVLFLAVCLSTILYYFNVVNNLTSTIFFSTGVASQFMLVMLVIQNWELISLNWYDRSKKERISNLICRLVLVFHLCGLFSNSFVVEESSVLLFLLATIILIGTLSVSQGELRKKNTKSKLKLLSIALAMLILVRISMYFWRCRDRLEQPWCYETYNAFTSKTETTKLQWMITVVTLALFVTITKVWLRNCGNLNGYTFTVIMLKYAPTVLVVCTSGFWVLNRLPGESKNKSVRFWQANVLAWVVYGLSTLGVVTMIVKPLCVYILPNSDEHPVDVQQNAIPNLFQKVKKLFNEPNREEIPVLCGLGTAYSAVFVAIGVYLTHLFALLHGDAVAPATVIMFLASAFVLIITSIIRLEKATTIEQLFEIPNMSLLVWVILSQYFFYGTGHQPSFPNIIWEAAFVGTSGIFKNNFVPGTLIIINTFCSQILMGFLVPLLIVMPFTVSVMLPSAINKNIMEKENLRGEVLLYERDNLMITVAFTTICKYMICHGIRVFATMLAATIHCRHMMIWKIFAPKLIFESVGMFVTLAVVNLSYLVLVRTLKTICDLMNDQLPSPILVYILTLVDMPQDFDSQSPIIEKMRRTHDYLPEINVRPHLLEYLNNIKPSNNLKSRNNDRVEVSLEKNKNVAESKVAIKVQPNFVKPARVLKRTRKLLPKITETPKRLLDICATYVVRNENALKEMYKRQQMRAWRLINDEALLESELKQCYDVVKDLNKKMKWLREIESENITFQLLMEEYKNSDIFLKENHMFHVDPNGFGTVGGMEAARFLKRSGLSDVILSKIWDLSDPGGRGCLDKSGMFVALKLVALVQNGKDLTISNVNMDVPPPKMGDIPLPKPVKPPPPSNTPLITSLPPTAVDWTVKPSEREKYDKLFDSLQPTNGLIPGNKVKNVLLESKLPFETLGKIWDLADQDKDGMLDRHEFVAAMHLVYKALDKYAIPNTLPSELMPPAKTKNNPPMVTPLLSRGLDGVKPDIPPPPVTAPVVSAMKPVQTVQPTIPWVVTPDEKAKSDALFIKSDIDKDGFVSGQEIKNVFLQSGVPQHVLAHIWALCDIKQSGKLNNEQFALAMWFVARCLKGVEPPPTLTPDMVPPSFRSVKSADGLVLRRPESIMQSDFQKDTILGHVSY</sequence>
<dbReference type="PROSITE" id="PS50031">
    <property type="entry name" value="EH"/>
    <property type="match status" value="3"/>
</dbReference>
<dbReference type="InterPro" id="IPR002048">
    <property type="entry name" value="EF_hand_dom"/>
</dbReference>
<feature type="transmembrane region" description="Helical" evidence="12">
    <location>
        <begin position="1363"/>
        <end position="1388"/>
    </location>
</feature>
<dbReference type="InterPro" id="IPR004344">
    <property type="entry name" value="TTL/TTLL_fam"/>
</dbReference>
<evidence type="ECO:0000313" key="16">
    <source>
        <dbReference type="Proteomes" id="UP000719412"/>
    </source>
</evidence>
<comment type="similarity">
    <text evidence="3">Belongs to the PIGG/PIGN/PIGO family. PIGO subfamily.</text>
</comment>
<dbReference type="CDD" id="cd16023">
    <property type="entry name" value="GPI_EPT_3"/>
    <property type="match status" value="1"/>
</dbReference>
<dbReference type="PANTHER" id="PTHR23071:SF1">
    <property type="entry name" value="GPI ETHANOLAMINE PHOSPHATE TRANSFERASE 3"/>
    <property type="match status" value="1"/>
</dbReference>
<dbReference type="Pfam" id="PF25556">
    <property type="entry name" value="SET_TTL"/>
    <property type="match status" value="1"/>
</dbReference>
<feature type="domain" description="EH" evidence="13">
    <location>
        <begin position="1975"/>
        <end position="2064"/>
    </location>
</feature>
<evidence type="ECO:0000256" key="12">
    <source>
        <dbReference type="SAM" id="Phobius"/>
    </source>
</evidence>
<name>A0A8J6L204_TENMO</name>
<evidence type="ECO:0000256" key="8">
    <source>
        <dbReference type="ARBA" id="ARBA00022837"/>
    </source>
</evidence>
<dbReference type="GO" id="GO:0006506">
    <property type="term" value="P:GPI anchor biosynthetic process"/>
    <property type="evidence" value="ECO:0007669"/>
    <property type="project" value="UniProtKB-UniPathway"/>
</dbReference>
<accession>A0A8J6L204</accession>
<evidence type="ECO:0000259" key="13">
    <source>
        <dbReference type="PROSITE" id="PS50031"/>
    </source>
</evidence>
<comment type="pathway">
    <text evidence="2">Glycolipid biosynthesis; glycosylphosphatidylinositol-anchor biosynthesis.</text>
</comment>
<dbReference type="GO" id="GO:0051377">
    <property type="term" value="F:mannose-ethanolamine phosphotransferase activity"/>
    <property type="evidence" value="ECO:0007669"/>
    <property type="project" value="InterPro"/>
</dbReference>
<dbReference type="CDD" id="cd00052">
    <property type="entry name" value="EH"/>
    <property type="match status" value="3"/>
</dbReference>
<dbReference type="GO" id="GO:0005789">
    <property type="term" value="C:endoplasmic reticulum membrane"/>
    <property type="evidence" value="ECO:0007669"/>
    <property type="project" value="UniProtKB-SubCell"/>
</dbReference>
<dbReference type="InterPro" id="IPR002591">
    <property type="entry name" value="Phosphodiest/P_Trfase"/>
</dbReference>
<dbReference type="EMBL" id="JABDTM020028649">
    <property type="protein sequence ID" value="KAH0808599.1"/>
    <property type="molecule type" value="Genomic_DNA"/>
</dbReference>
<feature type="transmembrane region" description="Helical" evidence="12">
    <location>
        <begin position="1058"/>
        <end position="1076"/>
    </location>
</feature>
<dbReference type="InterPro" id="IPR037675">
    <property type="entry name" value="PIG-O_N"/>
</dbReference>
<dbReference type="PANTHER" id="PTHR23071">
    <property type="entry name" value="PHOSPHATIDYLINOSITOL GLYCAN"/>
    <property type="match status" value="1"/>
</dbReference>
<protein>
    <recommendedName>
        <fullName evidence="17">GPI ethanolamine phosphate transferase 3</fullName>
    </recommendedName>
</protein>
<keyword evidence="6 12" id="KW-0812">Transmembrane</keyword>
<dbReference type="UniPathway" id="UPA00196"/>
<dbReference type="Pfam" id="PF03133">
    <property type="entry name" value="TTL"/>
    <property type="match status" value="1"/>
</dbReference>
<evidence type="ECO:0000259" key="14">
    <source>
        <dbReference type="PROSITE" id="PS50222"/>
    </source>
</evidence>
<feature type="transmembrane region" description="Helical" evidence="12">
    <location>
        <begin position="1485"/>
        <end position="1506"/>
    </location>
</feature>
<evidence type="ECO:0000256" key="11">
    <source>
        <dbReference type="ARBA" id="ARBA00023180"/>
    </source>
</evidence>
<keyword evidence="4" id="KW-0337">GPI-anchor biosynthesis</keyword>
<dbReference type="Pfam" id="PF12763">
    <property type="entry name" value="EH"/>
    <property type="match status" value="3"/>
</dbReference>
<feature type="transmembrane region" description="Helical" evidence="12">
    <location>
        <begin position="1300"/>
        <end position="1321"/>
    </location>
</feature>
<evidence type="ECO:0000256" key="4">
    <source>
        <dbReference type="ARBA" id="ARBA00022502"/>
    </source>
</evidence>
<dbReference type="PROSITE" id="PS51221">
    <property type="entry name" value="TTL"/>
    <property type="match status" value="1"/>
</dbReference>
<reference evidence="15" key="2">
    <citation type="submission" date="2021-08" db="EMBL/GenBank/DDBJ databases">
        <authorList>
            <person name="Eriksson T."/>
        </authorList>
    </citation>
    <scope>NUCLEOTIDE SEQUENCE</scope>
    <source>
        <strain evidence="15">Stoneville</strain>
        <tissue evidence="15">Whole head</tissue>
    </source>
</reference>
<feature type="transmembrane region" description="Helical" evidence="12">
    <location>
        <begin position="990"/>
        <end position="1012"/>
    </location>
</feature>
<evidence type="ECO:0000256" key="9">
    <source>
        <dbReference type="ARBA" id="ARBA00022989"/>
    </source>
</evidence>
<reference evidence="15" key="1">
    <citation type="journal article" date="2020" name="J Insects Food Feed">
        <title>The yellow mealworm (Tenebrio molitor) genome: a resource for the emerging insects as food and feed industry.</title>
        <authorList>
            <person name="Eriksson T."/>
            <person name="Andere A."/>
            <person name="Kelstrup H."/>
            <person name="Emery V."/>
            <person name="Picard C."/>
        </authorList>
    </citation>
    <scope>NUCLEOTIDE SEQUENCE</scope>
    <source>
        <strain evidence="15">Stoneville</strain>
        <tissue evidence="15">Whole head</tissue>
    </source>
</reference>
<dbReference type="PROSITE" id="PS00018">
    <property type="entry name" value="EF_HAND_1"/>
    <property type="match status" value="2"/>
</dbReference>
<keyword evidence="8" id="KW-0106">Calcium</keyword>
<dbReference type="GO" id="GO:0005509">
    <property type="term" value="F:calcium ion binding"/>
    <property type="evidence" value="ECO:0007669"/>
    <property type="project" value="InterPro"/>
</dbReference>
<comment type="subcellular location">
    <subcellularLocation>
        <location evidence="1">Endoplasmic reticulum membrane</location>
        <topology evidence="1">Multi-pass membrane protein</topology>
    </subcellularLocation>
</comment>
<feature type="transmembrane region" description="Helical" evidence="12">
    <location>
        <begin position="958"/>
        <end position="984"/>
    </location>
</feature>
<dbReference type="InterPro" id="IPR057954">
    <property type="entry name" value="SET_TTL12"/>
</dbReference>
<feature type="transmembrane region" description="Helical" evidence="12">
    <location>
        <begin position="1167"/>
        <end position="1187"/>
    </location>
</feature>
<keyword evidence="7" id="KW-0256">Endoplasmic reticulum</keyword>
<dbReference type="Pfam" id="PF01663">
    <property type="entry name" value="Phosphodiest"/>
    <property type="match status" value="1"/>
</dbReference>
<keyword evidence="9 12" id="KW-1133">Transmembrane helix</keyword>
<feature type="domain" description="EH" evidence="13">
    <location>
        <begin position="1705"/>
        <end position="1817"/>
    </location>
</feature>
<evidence type="ECO:0000256" key="6">
    <source>
        <dbReference type="ARBA" id="ARBA00022692"/>
    </source>
</evidence>